<accession>A0A7Z7PPH1</accession>
<evidence type="ECO:0008006" key="3">
    <source>
        <dbReference type="Google" id="ProtNLM"/>
    </source>
</evidence>
<dbReference type="InterPro" id="IPR021530">
    <property type="entry name" value="AllH-like"/>
</dbReference>
<gene>
    <name evidence="1" type="ORF">MESINF_2581</name>
</gene>
<keyword evidence="2" id="KW-1185">Reference proteome</keyword>
<dbReference type="RefSeq" id="WP_169700264.1">
    <property type="nucleotide sequence ID" value="NZ_LS974202.1"/>
</dbReference>
<reference evidence="1 2" key="1">
    <citation type="submission" date="2017-01" db="EMBL/GenBank/DDBJ databases">
        <authorList>
            <person name="Erauso G."/>
        </authorList>
    </citation>
    <scope>NUCLEOTIDE SEQUENCE [LARGE SCALE GENOMIC DNA]</scope>
    <source>
        <strain evidence="1">MESINF1</strain>
    </source>
</reference>
<name>A0A7Z7PPH1_9BACT</name>
<proteinExistence type="predicted"/>
<dbReference type="AlphaFoldDB" id="A0A7Z7PPH1"/>
<organism evidence="1 2">
    <name type="scientific">Mesotoga infera</name>
    <dbReference type="NCBI Taxonomy" id="1236046"/>
    <lineage>
        <taxon>Bacteria</taxon>
        <taxon>Thermotogati</taxon>
        <taxon>Thermotogota</taxon>
        <taxon>Thermotogae</taxon>
        <taxon>Kosmotogales</taxon>
        <taxon>Kosmotogaceae</taxon>
        <taxon>Mesotoga</taxon>
    </lineage>
</organism>
<sequence length="230" mass="25947">MITLYPFERSSDWQKIESVVKVHSIYSKVINFEGDDNRRYSLITREVDYLPRASLIEALPVLRTGESVRVSQELSSVGFDPSINPVSEPANLLWQPLWSEWRRFLLDDRFECLLDQLENPERMIGLGPGTTPAGDDFVTGLITAFRWTGVEVGERFFKALEKNGTTWFSTQMIRDALNGYIWKRGYKLCQALVGSSASEFLSAVGSILQWGHLSGRAWLAGFSTGLEGIS</sequence>
<dbReference type="Proteomes" id="UP000250796">
    <property type="component" value="Chromosome MESINF"/>
</dbReference>
<dbReference type="KEGG" id="minf:MESINF_2581"/>
<evidence type="ECO:0000313" key="1">
    <source>
        <dbReference type="EMBL" id="SSC14021.1"/>
    </source>
</evidence>
<evidence type="ECO:0000313" key="2">
    <source>
        <dbReference type="Proteomes" id="UP000250796"/>
    </source>
</evidence>
<dbReference type="EMBL" id="LS974202">
    <property type="protein sequence ID" value="SSC14021.1"/>
    <property type="molecule type" value="Genomic_DNA"/>
</dbReference>
<protein>
    <recommendedName>
        <fullName evidence="3">DUF2877 domain-containing protein</fullName>
    </recommendedName>
</protein>
<dbReference type="Pfam" id="PF11392">
    <property type="entry name" value="AllH"/>
    <property type="match status" value="1"/>
</dbReference>